<dbReference type="Gene3D" id="6.20.20.10">
    <property type="match status" value="1"/>
</dbReference>
<dbReference type="AlphaFoldDB" id="A0A560GDT0"/>
<protein>
    <recommendedName>
        <fullName evidence="4">Molecular chaperone DnaJ</fullName>
    </recommendedName>
</protein>
<evidence type="ECO:0008006" key="4">
    <source>
        <dbReference type="Google" id="ProtNLM"/>
    </source>
</evidence>
<accession>A0A560GDT0</accession>
<evidence type="ECO:0000313" key="2">
    <source>
        <dbReference type="EMBL" id="TWB32066.1"/>
    </source>
</evidence>
<dbReference type="SUPFAM" id="SSF57938">
    <property type="entry name" value="DnaJ/Hsp40 cysteine-rich domain"/>
    <property type="match status" value="1"/>
</dbReference>
<gene>
    <name evidence="2" type="ORF">FBZ88_101438</name>
</gene>
<name>A0A560GDT0_9PROT</name>
<evidence type="ECO:0000256" key="1">
    <source>
        <dbReference type="SAM" id="MobiDB-lite"/>
    </source>
</evidence>
<evidence type="ECO:0000313" key="3">
    <source>
        <dbReference type="Proteomes" id="UP000316545"/>
    </source>
</evidence>
<reference evidence="2 3" key="1">
    <citation type="submission" date="2019-06" db="EMBL/GenBank/DDBJ databases">
        <title>Genomic Encyclopedia of Type Strains, Phase IV (KMG-V): Genome sequencing to study the core and pangenomes of soil and plant-associated prokaryotes.</title>
        <authorList>
            <person name="Whitman W."/>
        </authorList>
    </citation>
    <scope>NUCLEOTIDE SEQUENCE [LARGE SCALE GENOMIC DNA]</scope>
    <source>
        <strain evidence="2 3">BR 11865</strain>
    </source>
</reference>
<dbReference type="InterPro" id="IPR036410">
    <property type="entry name" value="HSP_DnaJ_Cys-rich_dom_sf"/>
</dbReference>
<comment type="caution">
    <text evidence="2">The sequence shown here is derived from an EMBL/GenBank/DDBJ whole genome shotgun (WGS) entry which is preliminary data.</text>
</comment>
<dbReference type="EMBL" id="VITO01000001">
    <property type="protein sequence ID" value="TWB32066.1"/>
    <property type="molecule type" value="Genomic_DNA"/>
</dbReference>
<feature type="region of interest" description="Disordered" evidence="1">
    <location>
        <begin position="1"/>
        <end position="28"/>
    </location>
</feature>
<dbReference type="RefSeq" id="WP_145615191.1">
    <property type="nucleotide sequence ID" value="NZ_JAYNFR010000010.1"/>
</dbReference>
<proteinExistence type="predicted"/>
<sequence length="61" mass="5871">MAPEPKDQPTNGRPNPDAVPPGTPGAGENICRRCAGTGTVDGAPCPECGGTGKVVTPVGGG</sequence>
<organism evidence="2 3">
    <name type="scientific">Nitrospirillum amazonense</name>
    <dbReference type="NCBI Taxonomy" id="28077"/>
    <lineage>
        <taxon>Bacteria</taxon>
        <taxon>Pseudomonadati</taxon>
        <taxon>Pseudomonadota</taxon>
        <taxon>Alphaproteobacteria</taxon>
        <taxon>Rhodospirillales</taxon>
        <taxon>Azospirillaceae</taxon>
        <taxon>Nitrospirillum</taxon>
    </lineage>
</organism>
<dbReference type="Proteomes" id="UP000316545">
    <property type="component" value="Unassembled WGS sequence"/>
</dbReference>
<keyword evidence="3" id="KW-1185">Reference proteome</keyword>